<dbReference type="InterPro" id="IPR015424">
    <property type="entry name" value="PyrdxlP-dep_Trfase"/>
</dbReference>
<accession>A0A5N7JZ66</accession>
<keyword evidence="1" id="KW-0663">Pyridoxal phosphate</keyword>
<dbReference type="InterPro" id="IPR000653">
    <property type="entry name" value="DegT/StrS_aminotransferase"/>
</dbReference>
<dbReference type="Gene3D" id="3.90.1150.10">
    <property type="entry name" value="Aspartate Aminotransferase, domain 1"/>
    <property type="match status" value="1"/>
</dbReference>
<comment type="caution">
    <text evidence="2">The sequence shown here is derived from an EMBL/GenBank/DDBJ whole genome shotgun (WGS) entry which is preliminary data.</text>
</comment>
<gene>
    <name evidence="2" type="ORF">F0170_23005</name>
</gene>
<name>A0A5N7JZ66_9PSED</name>
<protein>
    <recommendedName>
        <fullName evidence="4">DegT/DnrJ/EryC1/StrS aminotransferase family protein</fullName>
    </recommendedName>
</protein>
<dbReference type="AlphaFoldDB" id="A0A5N7JZ66"/>
<evidence type="ECO:0008006" key="4">
    <source>
        <dbReference type="Google" id="ProtNLM"/>
    </source>
</evidence>
<dbReference type="InterPro" id="IPR015422">
    <property type="entry name" value="PyrdxlP-dep_Trfase_small"/>
</dbReference>
<evidence type="ECO:0000256" key="1">
    <source>
        <dbReference type="ARBA" id="ARBA00022898"/>
    </source>
</evidence>
<proteinExistence type="predicted"/>
<dbReference type="Proteomes" id="UP000325438">
    <property type="component" value="Unassembled WGS sequence"/>
</dbReference>
<evidence type="ECO:0000313" key="3">
    <source>
        <dbReference type="Proteomes" id="UP000325438"/>
    </source>
</evidence>
<dbReference type="SUPFAM" id="SSF53383">
    <property type="entry name" value="PLP-dependent transferases"/>
    <property type="match status" value="1"/>
</dbReference>
<reference evidence="2 3" key="1">
    <citation type="submission" date="2019-09" db="EMBL/GenBank/DDBJ databases">
        <title>The draft genomes of Allium pathogen Pseudomonas sp.</title>
        <authorList>
            <person name="Fujikawa T."/>
            <person name="Sawada H."/>
        </authorList>
    </citation>
    <scope>NUCLEOTIDE SEQUENCE [LARGE SCALE GENOMIC DNA]</scope>
    <source>
        <strain evidence="2 3">MAFF 730085</strain>
    </source>
</reference>
<dbReference type="Pfam" id="PF01041">
    <property type="entry name" value="DegT_DnrJ_EryC1"/>
    <property type="match status" value="1"/>
</dbReference>
<dbReference type="EMBL" id="VUBA01000164">
    <property type="protein sequence ID" value="MPQ86596.1"/>
    <property type="molecule type" value="Genomic_DNA"/>
</dbReference>
<sequence length="140" mass="15348">MFSAGLRANSDLHARQARTVRNVQTLRSLLSGVDGITPVVVSQFSKPAYWVFLLFVDNREHVLSELKRKGVMASIVHQRNDIYSGFSAQACALPHTDYLQANVIGVPCGWWLEEDDVIQVASALKEAVGVTVINHVDSGA</sequence>
<organism evidence="2 3">
    <name type="scientific">Pseudomonas kitaguniensis</name>
    <dbReference type="NCBI Taxonomy" id="2607908"/>
    <lineage>
        <taxon>Bacteria</taxon>
        <taxon>Pseudomonadati</taxon>
        <taxon>Pseudomonadota</taxon>
        <taxon>Gammaproteobacteria</taxon>
        <taxon>Pseudomonadales</taxon>
        <taxon>Pseudomonadaceae</taxon>
        <taxon>Pseudomonas</taxon>
    </lineage>
</organism>
<evidence type="ECO:0000313" key="2">
    <source>
        <dbReference type="EMBL" id="MPQ86596.1"/>
    </source>
</evidence>